<organism evidence="1 2">
    <name type="scientific">Rubricoccus marinus</name>
    <dbReference type="NCBI Taxonomy" id="716817"/>
    <lineage>
        <taxon>Bacteria</taxon>
        <taxon>Pseudomonadati</taxon>
        <taxon>Rhodothermota</taxon>
        <taxon>Rhodothermia</taxon>
        <taxon>Rhodothermales</taxon>
        <taxon>Rubricoccaceae</taxon>
        <taxon>Rubricoccus</taxon>
    </lineage>
</organism>
<evidence type="ECO:0008006" key="3">
    <source>
        <dbReference type="Google" id="ProtNLM"/>
    </source>
</evidence>
<dbReference type="SUPFAM" id="SSF55961">
    <property type="entry name" value="Bet v1-like"/>
    <property type="match status" value="1"/>
</dbReference>
<dbReference type="InterPro" id="IPR023393">
    <property type="entry name" value="START-like_dom_sf"/>
</dbReference>
<comment type="caution">
    <text evidence="1">The sequence shown here is derived from an EMBL/GenBank/DDBJ whole genome shotgun (WGS) entry which is preliminary data.</text>
</comment>
<dbReference type="Gene3D" id="3.30.530.20">
    <property type="match status" value="1"/>
</dbReference>
<evidence type="ECO:0000313" key="2">
    <source>
        <dbReference type="Proteomes" id="UP000216446"/>
    </source>
</evidence>
<keyword evidence="2" id="KW-1185">Reference proteome</keyword>
<dbReference type="EMBL" id="MQWB01000001">
    <property type="protein sequence ID" value="OZC04764.1"/>
    <property type="molecule type" value="Genomic_DNA"/>
</dbReference>
<protein>
    <recommendedName>
        <fullName evidence="3">Polyketide cyclase/dehydrase</fullName>
    </recommendedName>
</protein>
<reference evidence="1 2" key="1">
    <citation type="submission" date="2016-11" db="EMBL/GenBank/DDBJ databases">
        <title>Study of marine rhodopsin-containing bacteria.</title>
        <authorList>
            <person name="Yoshizawa S."/>
            <person name="Kumagai Y."/>
            <person name="Kogure K."/>
        </authorList>
    </citation>
    <scope>NUCLEOTIDE SEQUENCE [LARGE SCALE GENOMIC DNA]</scope>
    <source>
        <strain evidence="1 2">SG-29</strain>
    </source>
</reference>
<dbReference type="InParanoid" id="A0A259U4L2"/>
<gene>
    <name evidence="1" type="ORF">BSZ36_15175</name>
</gene>
<sequence>MAYGLFARLVFGWEPLGDAIGVMSFTFIFVVPVVVGFVSVYTLPGTRSWSAWLGVPITSALLTLVSAMVLAWEGLICIVVWGPIFFVFASVGGMLAGMTRRVENRRHPLMLAGVAIVPFLLAPGEGALPTPVHTRVVEDEIEIDASAAEVWEQIREVAPITPEELGPSFAHQIGFPRPIAARLEGTGVGSVRHASFEGGVVFIETVTEWEENRALAFTISAEDVPPTTFDTHVAVGGPYFDVLDGRYVIEPLAPEAGRERVRLRLASTHRLETRFNGYTRLWTDLFMRDIQQNILAVVKARSEASGVAQSR</sequence>
<dbReference type="Proteomes" id="UP000216446">
    <property type="component" value="Unassembled WGS sequence"/>
</dbReference>
<dbReference type="AlphaFoldDB" id="A0A259U4L2"/>
<name>A0A259U4L2_9BACT</name>
<accession>A0A259U4L2</accession>
<proteinExistence type="predicted"/>
<dbReference type="OrthoDB" id="118637at2"/>
<evidence type="ECO:0000313" key="1">
    <source>
        <dbReference type="EMBL" id="OZC04764.1"/>
    </source>
</evidence>